<organism evidence="1 2">
    <name type="scientific">Lepagella muris</name>
    <dbReference type="NCBI Taxonomy" id="3032870"/>
    <lineage>
        <taxon>Bacteria</taxon>
        <taxon>Pseudomonadati</taxon>
        <taxon>Bacteroidota</taxon>
        <taxon>Bacteroidia</taxon>
        <taxon>Bacteroidales</taxon>
        <taxon>Muribaculaceae</taxon>
        <taxon>Lepagella</taxon>
    </lineage>
</organism>
<dbReference type="Proteomes" id="UP000306319">
    <property type="component" value="Unassembled WGS sequence"/>
</dbReference>
<gene>
    <name evidence="1" type="primary">rplM</name>
    <name evidence="1" type="ORF">E5331_16830</name>
</gene>
<keyword evidence="1" id="KW-0687">Ribonucleoprotein</keyword>
<evidence type="ECO:0000313" key="2">
    <source>
        <dbReference type="Proteomes" id="UP000306319"/>
    </source>
</evidence>
<sequence length="159" mass="17569">MDTLSYKTQSATPATINKQWVVIDATDQVLGRLCSKVAKILRGKNKPGYTPYLDCGDNVIIINAEKVIMNGDKMTKREYLRYTGYPGGQRTFTPSDLMAKSFKKTVKAGRHPLFIKVVKGMLPKGPLGAALLNNLYVYNGAEHGHEANNPTVIDINKVK</sequence>
<proteinExistence type="predicted"/>
<protein>
    <submittedName>
        <fullName evidence="1">50S ribosomal protein L13</fullName>
    </submittedName>
</protein>
<reference evidence="1" key="1">
    <citation type="submission" date="2019-04" db="EMBL/GenBank/DDBJ databases">
        <title>Microbes associate with the intestines of laboratory mice.</title>
        <authorList>
            <person name="Navarre W."/>
            <person name="Wong E."/>
            <person name="Huang K."/>
            <person name="Tropini C."/>
            <person name="Ng K."/>
            <person name="Yu B."/>
        </authorList>
    </citation>
    <scope>NUCLEOTIDE SEQUENCE</scope>
    <source>
        <strain evidence="1">NM04_E33</strain>
    </source>
</reference>
<keyword evidence="1" id="KW-0689">Ribosomal protein</keyword>
<dbReference type="EMBL" id="SRYB01000033">
    <property type="protein sequence ID" value="TGY76971.1"/>
    <property type="molecule type" value="Genomic_DNA"/>
</dbReference>
<keyword evidence="2" id="KW-1185">Reference proteome</keyword>
<evidence type="ECO:0000313" key="1">
    <source>
        <dbReference type="EMBL" id="TGY76971.1"/>
    </source>
</evidence>
<comment type="caution">
    <text evidence="1">The sequence shown here is derived from an EMBL/GenBank/DDBJ whole genome shotgun (WGS) entry which is preliminary data.</text>
</comment>
<accession>A0AC61RE96</accession>
<name>A0AC61RE96_9BACT</name>